<organism evidence="5 6">
    <name type="scientific">Diploptera punctata</name>
    <name type="common">Pacific beetle cockroach</name>
    <dbReference type="NCBI Taxonomy" id="6984"/>
    <lineage>
        <taxon>Eukaryota</taxon>
        <taxon>Metazoa</taxon>
        <taxon>Ecdysozoa</taxon>
        <taxon>Arthropoda</taxon>
        <taxon>Hexapoda</taxon>
        <taxon>Insecta</taxon>
        <taxon>Pterygota</taxon>
        <taxon>Neoptera</taxon>
        <taxon>Polyneoptera</taxon>
        <taxon>Dictyoptera</taxon>
        <taxon>Blattodea</taxon>
        <taxon>Blaberoidea</taxon>
        <taxon>Blaberidae</taxon>
        <taxon>Diplopterinae</taxon>
        <taxon>Diploptera</taxon>
    </lineage>
</organism>
<comment type="caution">
    <text evidence="5">The sequence shown here is derived from an EMBL/GenBank/DDBJ whole genome shotgun (WGS) entry which is preliminary data.</text>
</comment>
<dbReference type="PANTHER" id="PTHR24373">
    <property type="entry name" value="SLIT RELATED LEUCINE-RICH REPEAT NEURONAL PROTEIN"/>
    <property type="match status" value="1"/>
</dbReference>
<dbReference type="SMART" id="SM00369">
    <property type="entry name" value="LRR_TYP"/>
    <property type="match status" value="4"/>
</dbReference>
<dbReference type="InterPro" id="IPR050328">
    <property type="entry name" value="Dev_Immune_Receptor"/>
</dbReference>
<keyword evidence="2 4" id="KW-0732">Signal</keyword>
<name>A0AAD8ALR5_DIPPU</name>
<dbReference type="Pfam" id="PF13855">
    <property type="entry name" value="LRR_8"/>
    <property type="match status" value="2"/>
</dbReference>
<gene>
    <name evidence="5" type="ORF">L9F63_000453</name>
</gene>
<sequence length="220" mass="24995">MLKYVIIIALATNLFNAECPTICNCTANVANCTYKNLRFFPVGKYSKTITVLDVSYNNLETIEKLDLRNRYIIHLTHLNLSNNAIIKIDGNSFIGQRNLQEVDLSGNNIITLPPDVLKYLPQLKCLNLSNNKKLKLTDGYPFLISDTLEVLYLEHCDLVHIPFKAIMKLKNLKVLYLSNNKIRNIHDYSGITLNSLIDLDLSGNSLQSLRKEIISSHDDL</sequence>
<dbReference type="Gene3D" id="3.80.10.10">
    <property type="entry name" value="Ribonuclease Inhibitor"/>
    <property type="match status" value="2"/>
</dbReference>
<accession>A0AAD8ALR5</accession>
<feature type="signal peptide" evidence="4">
    <location>
        <begin position="1"/>
        <end position="17"/>
    </location>
</feature>
<dbReference type="PROSITE" id="PS51450">
    <property type="entry name" value="LRR"/>
    <property type="match status" value="3"/>
</dbReference>
<dbReference type="SMART" id="SM00365">
    <property type="entry name" value="LRR_SD22"/>
    <property type="match status" value="2"/>
</dbReference>
<reference evidence="5" key="2">
    <citation type="submission" date="2023-05" db="EMBL/GenBank/DDBJ databases">
        <authorList>
            <person name="Fouks B."/>
        </authorList>
    </citation>
    <scope>NUCLEOTIDE SEQUENCE</scope>
    <source>
        <strain evidence="5">Stay&amp;Tobe</strain>
        <tissue evidence="5">Testes</tissue>
    </source>
</reference>
<dbReference type="EMBL" id="JASPKZ010000018">
    <property type="protein sequence ID" value="KAJ9601429.1"/>
    <property type="molecule type" value="Genomic_DNA"/>
</dbReference>
<evidence type="ECO:0000256" key="4">
    <source>
        <dbReference type="SAM" id="SignalP"/>
    </source>
</evidence>
<dbReference type="SUPFAM" id="SSF52058">
    <property type="entry name" value="L domain-like"/>
    <property type="match status" value="1"/>
</dbReference>
<dbReference type="PANTHER" id="PTHR24373:SF392">
    <property type="entry name" value="NEPHROCAN"/>
    <property type="match status" value="1"/>
</dbReference>
<dbReference type="Proteomes" id="UP001233999">
    <property type="component" value="Unassembled WGS sequence"/>
</dbReference>
<protein>
    <submittedName>
        <fullName evidence="5">Uncharacterized protein</fullName>
    </submittedName>
</protein>
<keyword evidence="6" id="KW-1185">Reference proteome</keyword>
<reference evidence="5" key="1">
    <citation type="journal article" date="2023" name="IScience">
        <title>Live-bearing cockroach genome reveals convergent evolutionary mechanisms linked to viviparity in insects and beyond.</title>
        <authorList>
            <person name="Fouks B."/>
            <person name="Harrison M.C."/>
            <person name="Mikhailova A.A."/>
            <person name="Marchal E."/>
            <person name="English S."/>
            <person name="Carruthers M."/>
            <person name="Jennings E.C."/>
            <person name="Chiamaka E.L."/>
            <person name="Frigard R.A."/>
            <person name="Pippel M."/>
            <person name="Attardo G.M."/>
            <person name="Benoit J.B."/>
            <person name="Bornberg-Bauer E."/>
            <person name="Tobe S.S."/>
        </authorList>
    </citation>
    <scope>NUCLEOTIDE SEQUENCE</scope>
    <source>
        <strain evidence="5">Stay&amp;Tobe</strain>
    </source>
</reference>
<dbReference type="Pfam" id="PF13516">
    <property type="entry name" value="LRR_6"/>
    <property type="match status" value="1"/>
</dbReference>
<dbReference type="InterPro" id="IPR032675">
    <property type="entry name" value="LRR_dom_sf"/>
</dbReference>
<dbReference type="AlphaFoldDB" id="A0AAD8ALR5"/>
<evidence type="ECO:0000313" key="6">
    <source>
        <dbReference type="Proteomes" id="UP001233999"/>
    </source>
</evidence>
<dbReference type="InterPro" id="IPR003591">
    <property type="entry name" value="Leu-rich_rpt_typical-subtyp"/>
</dbReference>
<evidence type="ECO:0000256" key="3">
    <source>
        <dbReference type="ARBA" id="ARBA00022737"/>
    </source>
</evidence>
<evidence type="ECO:0000256" key="2">
    <source>
        <dbReference type="ARBA" id="ARBA00022729"/>
    </source>
</evidence>
<feature type="chain" id="PRO_5042095670" evidence="4">
    <location>
        <begin position="18"/>
        <end position="220"/>
    </location>
</feature>
<evidence type="ECO:0000256" key="1">
    <source>
        <dbReference type="ARBA" id="ARBA00022614"/>
    </source>
</evidence>
<proteinExistence type="predicted"/>
<keyword evidence="3" id="KW-0677">Repeat</keyword>
<evidence type="ECO:0000313" key="5">
    <source>
        <dbReference type="EMBL" id="KAJ9601429.1"/>
    </source>
</evidence>
<keyword evidence="1" id="KW-0433">Leucine-rich repeat</keyword>
<dbReference type="InterPro" id="IPR001611">
    <property type="entry name" value="Leu-rich_rpt"/>
</dbReference>